<dbReference type="InParanoid" id="A0LQB5"/>
<dbReference type="KEGG" id="sfu:Sfum_3948"/>
<evidence type="ECO:0000313" key="3">
    <source>
        <dbReference type="Proteomes" id="UP000001784"/>
    </source>
</evidence>
<dbReference type="Proteomes" id="UP000001784">
    <property type="component" value="Chromosome"/>
</dbReference>
<dbReference type="InterPro" id="IPR004927">
    <property type="entry name" value="MerB"/>
</dbReference>
<dbReference type="InterPro" id="IPR053717">
    <property type="entry name" value="MerB_lyase_sf"/>
</dbReference>
<protein>
    <recommendedName>
        <fullName evidence="4">Alkylmercury lyase</fullName>
    </recommendedName>
</protein>
<dbReference type="eggNOG" id="COG1249">
    <property type="taxonomic scope" value="Bacteria"/>
</dbReference>
<dbReference type="NCBIfam" id="NF040728">
    <property type="entry name" value="MerB_rel_SaoL"/>
    <property type="match status" value="1"/>
</dbReference>
<keyword evidence="3" id="KW-1185">Reference proteome</keyword>
<accession>A0LQB5</accession>
<dbReference type="STRING" id="335543.Sfum_3948"/>
<dbReference type="GO" id="GO:0018836">
    <property type="term" value="F:alkylmercury lyase activity"/>
    <property type="evidence" value="ECO:0007669"/>
    <property type="project" value="InterPro"/>
</dbReference>
<organism evidence="2 3">
    <name type="scientific">Syntrophobacter fumaroxidans (strain DSM 10017 / MPOB)</name>
    <dbReference type="NCBI Taxonomy" id="335543"/>
    <lineage>
        <taxon>Bacteria</taxon>
        <taxon>Pseudomonadati</taxon>
        <taxon>Thermodesulfobacteriota</taxon>
        <taxon>Syntrophobacteria</taxon>
        <taxon>Syntrophobacterales</taxon>
        <taxon>Syntrophobacteraceae</taxon>
        <taxon>Syntrophobacter</taxon>
    </lineage>
</organism>
<name>A0LQB5_SYNFM</name>
<dbReference type="HOGENOM" id="CLU_118597_0_0_7"/>
<gene>
    <name evidence="2" type="ordered locus">Sfum_3948</name>
</gene>
<reference evidence="2 3" key="1">
    <citation type="submission" date="2006-10" db="EMBL/GenBank/DDBJ databases">
        <title>Complete sequence of Syntrophobacter fumaroxidans MPOB.</title>
        <authorList>
            <consortium name="US DOE Joint Genome Institute"/>
            <person name="Copeland A."/>
            <person name="Lucas S."/>
            <person name="Lapidus A."/>
            <person name="Barry K."/>
            <person name="Detter J.C."/>
            <person name="Glavina del Rio T."/>
            <person name="Hammon N."/>
            <person name="Israni S."/>
            <person name="Pitluck S."/>
            <person name="Goltsman E.G."/>
            <person name="Martinez M."/>
            <person name="Schmutz J."/>
            <person name="Larimer F."/>
            <person name="Land M."/>
            <person name="Hauser L."/>
            <person name="Kyrpides N."/>
            <person name="Kim E."/>
            <person name="Boone D.R."/>
            <person name="Brockman F."/>
            <person name="Culley D."/>
            <person name="Ferry J."/>
            <person name="Gunsalus R."/>
            <person name="McInerney M.J."/>
            <person name="Morrison M."/>
            <person name="Plugge C."/>
            <person name="Rohlin L."/>
            <person name="Scholten J."/>
            <person name="Sieber J."/>
            <person name="Stams A.J.M."/>
            <person name="Worm P."/>
            <person name="Henstra A.M."/>
            <person name="Richardson P."/>
        </authorList>
    </citation>
    <scope>NUCLEOTIDE SEQUENCE [LARGE SCALE GENOMIC DNA]</scope>
    <source>
        <strain evidence="3">DSM 10017 / MPOB</strain>
    </source>
</reference>
<dbReference type="EMBL" id="CP000478">
    <property type="protein sequence ID" value="ABK19617.1"/>
    <property type="molecule type" value="Genomic_DNA"/>
</dbReference>
<dbReference type="AlphaFoldDB" id="A0LQB5"/>
<feature type="region of interest" description="Disordered" evidence="1">
    <location>
        <begin position="1"/>
        <end position="22"/>
    </location>
</feature>
<sequence length="193" mass="21060">MNVGRPGSRLKTDVDAAGGGDGMKGVETMRFKHYPPERLMIESIASRLTPDENACRLWLMEYTIDRGIPYNIDNGAGAEPPGSRSSVRSLAEKRAIVVGPDGNVNFIYPVSALPTQHRVRLSDGRSFCAMCAVDALGAAFTFKQDIRVESSCIECGETIHVDIETRRIARLCPESAHVLHVDLNKVANWAASC</sequence>
<evidence type="ECO:0000256" key="1">
    <source>
        <dbReference type="SAM" id="MobiDB-lite"/>
    </source>
</evidence>
<proteinExistence type="predicted"/>
<dbReference type="OrthoDB" id="5499352at2"/>
<evidence type="ECO:0008006" key="4">
    <source>
        <dbReference type="Google" id="ProtNLM"/>
    </source>
</evidence>
<dbReference type="Gene3D" id="3.30.450.410">
    <property type="match status" value="1"/>
</dbReference>
<dbReference type="Pfam" id="PF03243">
    <property type="entry name" value="MerB"/>
    <property type="match status" value="1"/>
</dbReference>
<evidence type="ECO:0000313" key="2">
    <source>
        <dbReference type="EMBL" id="ABK19617.1"/>
    </source>
</evidence>
<dbReference type="SUPFAM" id="SSF160387">
    <property type="entry name" value="NosL/MerB-like"/>
    <property type="match status" value="1"/>
</dbReference>